<evidence type="ECO:0000313" key="11">
    <source>
        <dbReference type="Proteomes" id="UP000824242"/>
    </source>
</evidence>
<gene>
    <name evidence="10" type="ORF">IAB89_11795</name>
</gene>
<evidence type="ECO:0000256" key="1">
    <source>
        <dbReference type="ARBA" id="ARBA00004651"/>
    </source>
</evidence>
<dbReference type="PROSITE" id="PS00211">
    <property type="entry name" value="ABC_TRANSPORTER_1"/>
    <property type="match status" value="1"/>
</dbReference>
<feature type="transmembrane region" description="Helical" evidence="7">
    <location>
        <begin position="266"/>
        <end position="287"/>
    </location>
</feature>
<dbReference type="Pfam" id="PF00005">
    <property type="entry name" value="ABC_tran"/>
    <property type="match status" value="1"/>
</dbReference>
<dbReference type="PANTHER" id="PTHR43394:SF1">
    <property type="entry name" value="ATP-BINDING CASSETTE SUB-FAMILY B MEMBER 10, MITOCHONDRIAL"/>
    <property type="match status" value="1"/>
</dbReference>
<dbReference type="PROSITE" id="PS50929">
    <property type="entry name" value="ABC_TM1F"/>
    <property type="match status" value="1"/>
</dbReference>
<feature type="transmembrane region" description="Helical" evidence="7">
    <location>
        <begin position="161"/>
        <end position="182"/>
    </location>
</feature>
<evidence type="ECO:0000256" key="7">
    <source>
        <dbReference type="SAM" id="Phobius"/>
    </source>
</evidence>
<feature type="domain" description="ABC transmembrane type-1" evidence="9">
    <location>
        <begin position="21"/>
        <end position="302"/>
    </location>
</feature>
<feature type="transmembrane region" description="Helical" evidence="7">
    <location>
        <begin position="16"/>
        <end position="39"/>
    </location>
</feature>
<dbReference type="SMART" id="SM00382">
    <property type="entry name" value="AAA"/>
    <property type="match status" value="1"/>
</dbReference>
<comment type="caution">
    <text evidence="10">The sequence shown here is derived from an EMBL/GenBank/DDBJ whole genome shotgun (WGS) entry which is preliminary data.</text>
</comment>
<evidence type="ECO:0000256" key="4">
    <source>
        <dbReference type="ARBA" id="ARBA00022840"/>
    </source>
</evidence>
<dbReference type="Pfam" id="PF00664">
    <property type="entry name" value="ABC_membrane"/>
    <property type="match status" value="1"/>
</dbReference>
<comment type="subcellular location">
    <subcellularLocation>
        <location evidence="1">Cell membrane</location>
        <topology evidence="1">Multi-pass membrane protein</topology>
    </subcellularLocation>
</comment>
<keyword evidence="4 10" id="KW-0067">ATP-binding</keyword>
<dbReference type="GO" id="GO:0005886">
    <property type="term" value="C:plasma membrane"/>
    <property type="evidence" value="ECO:0007669"/>
    <property type="project" value="UniProtKB-SubCell"/>
</dbReference>
<feature type="transmembrane region" description="Helical" evidence="7">
    <location>
        <begin position="135"/>
        <end position="155"/>
    </location>
</feature>
<feature type="transmembrane region" description="Helical" evidence="7">
    <location>
        <begin position="59"/>
        <end position="80"/>
    </location>
</feature>
<dbReference type="PANTHER" id="PTHR43394">
    <property type="entry name" value="ATP-DEPENDENT PERMEASE MDL1, MITOCHONDRIAL"/>
    <property type="match status" value="1"/>
</dbReference>
<dbReference type="InterPro" id="IPR017871">
    <property type="entry name" value="ABC_transporter-like_CS"/>
</dbReference>
<dbReference type="CDD" id="cd07346">
    <property type="entry name" value="ABC_6TM_exporters"/>
    <property type="match status" value="1"/>
</dbReference>
<dbReference type="InterPro" id="IPR003593">
    <property type="entry name" value="AAA+_ATPase"/>
</dbReference>
<dbReference type="AlphaFoldDB" id="A0A9D1DFU5"/>
<organism evidence="10 11">
    <name type="scientific">Candidatus Caccousia avicola</name>
    <dbReference type="NCBI Taxonomy" id="2840721"/>
    <lineage>
        <taxon>Bacteria</taxon>
        <taxon>Bacillati</taxon>
        <taxon>Bacillota</taxon>
        <taxon>Clostridia</taxon>
        <taxon>Eubacteriales</taxon>
        <taxon>Oscillospiraceae</taxon>
        <taxon>Oscillospiraceae incertae sedis</taxon>
        <taxon>Candidatus Caccousia</taxon>
    </lineage>
</organism>
<evidence type="ECO:0000256" key="6">
    <source>
        <dbReference type="ARBA" id="ARBA00023136"/>
    </source>
</evidence>
<feature type="domain" description="ABC transporter" evidence="8">
    <location>
        <begin position="333"/>
        <end position="565"/>
    </location>
</feature>
<dbReference type="SUPFAM" id="SSF90123">
    <property type="entry name" value="ABC transporter transmembrane region"/>
    <property type="match status" value="1"/>
</dbReference>
<dbReference type="Gene3D" id="1.20.1560.10">
    <property type="entry name" value="ABC transporter type 1, transmembrane domain"/>
    <property type="match status" value="1"/>
</dbReference>
<keyword evidence="6 7" id="KW-0472">Membrane</keyword>
<dbReference type="EMBL" id="DVGZ01000129">
    <property type="protein sequence ID" value="HIR48313.1"/>
    <property type="molecule type" value="Genomic_DNA"/>
</dbReference>
<sequence length="584" mass="63150">MKKRNGLQREFFRKNRLLFCAVLGVSALMAALNLILSVLLQQALDLASGVSTIWTLPQLIFISVAVLAGILAGGIVTCLAKPRFLRRAMQQYKEAAFRELAKKGTAAFSKENTSLYLSALSNDANSIETNYLEKMFDCVVQLLLFAGAIALMLWYNPFLTLVAALFSALPVIAAVLTGGKLAPAEQKVSQKNESFVAALRDCLSGFPVIKSMKAEQQAFGLFSESCRAAEQAKARRRGLNTIISTASAISGAAAQLGVILTSAAMAAAGFITPGVVMIFVQLMGFILEPISVLPEFLANRKAALALVKKLEDALAIRTPDGGTEIPPVLRDAVELRDVSFSYVEGEPVLNHLSVRLEAGKSYAIVGTSGSGKSTLLSLLMASSPTYTGEILVDGVELREIRLSSLYDLMSLIRQDVFLFQRSLRDNLTMFRDFPEEVVRQAASLAGLGDLVAERGLDFPCGENGNALSGGERQRVSIARSLLRKTPVLLADEATAALDRETAFRVTSSLLDLDGLTRVVVTHSLDEPLLRRFDEILVLRGGVIEERGAFDSLMARKSCFYSLMQARLSLDASRASGGQARRPAR</sequence>
<dbReference type="SUPFAM" id="SSF52540">
    <property type="entry name" value="P-loop containing nucleoside triphosphate hydrolases"/>
    <property type="match status" value="1"/>
</dbReference>
<evidence type="ECO:0000259" key="9">
    <source>
        <dbReference type="PROSITE" id="PS50929"/>
    </source>
</evidence>
<evidence type="ECO:0000256" key="5">
    <source>
        <dbReference type="ARBA" id="ARBA00022989"/>
    </source>
</evidence>
<dbReference type="PROSITE" id="PS50893">
    <property type="entry name" value="ABC_TRANSPORTER_2"/>
    <property type="match status" value="1"/>
</dbReference>
<keyword evidence="3" id="KW-0547">Nucleotide-binding</keyword>
<dbReference type="Proteomes" id="UP000824242">
    <property type="component" value="Unassembled WGS sequence"/>
</dbReference>
<keyword evidence="5 7" id="KW-1133">Transmembrane helix</keyword>
<dbReference type="GO" id="GO:0005524">
    <property type="term" value="F:ATP binding"/>
    <property type="evidence" value="ECO:0007669"/>
    <property type="project" value="UniProtKB-KW"/>
</dbReference>
<dbReference type="InterPro" id="IPR011527">
    <property type="entry name" value="ABC1_TM_dom"/>
</dbReference>
<dbReference type="InterPro" id="IPR036640">
    <property type="entry name" value="ABC1_TM_sf"/>
</dbReference>
<evidence type="ECO:0000256" key="2">
    <source>
        <dbReference type="ARBA" id="ARBA00022692"/>
    </source>
</evidence>
<evidence type="ECO:0000259" key="8">
    <source>
        <dbReference type="PROSITE" id="PS50893"/>
    </source>
</evidence>
<dbReference type="GO" id="GO:0016887">
    <property type="term" value="F:ATP hydrolysis activity"/>
    <property type="evidence" value="ECO:0007669"/>
    <property type="project" value="InterPro"/>
</dbReference>
<keyword evidence="2 7" id="KW-0812">Transmembrane</keyword>
<reference evidence="10" key="1">
    <citation type="submission" date="2020-10" db="EMBL/GenBank/DDBJ databases">
        <authorList>
            <person name="Gilroy R."/>
        </authorList>
    </citation>
    <scope>NUCLEOTIDE SEQUENCE</scope>
    <source>
        <strain evidence="10">ChiSxjej1B13-7958</strain>
    </source>
</reference>
<protein>
    <submittedName>
        <fullName evidence="10">ABC transporter ATP-binding protein</fullName>
    </submittedName>
</protein>
<proteinExistence type="predicted"/>
<reference evidence="10" key="2">
    <citation type="journal article" date="2021" name="PeerJ">
        <title>Extensive microbial diversity within the chicken gut microbiome revealed by metagenomics and culture.</title>
        <authorList>
            <person name="Gilroy R."/>
            <person name="Ravi A."/>
            <person name="Getino M."/>
            <person name="Pursley I."/>
            <person name="Horton D.L."/>
            <person name="Alikhan N.F."/>
            <person name="Baker D."/>
            <person name="Gharbi K."/>
            <person name="Hall N."/>
            <person name="Watson M."/>
            <person name="Adriaenssens E.M."/>
            <person name="Foster-Nyarko E."/>
            <person name="Jarju S."/>
            <person name="Secka A."/>
            <person name="Antonio M."/>
            <person name="Oren A."/>
            <person name="Chaudhuri R.R."/>
            <person name="La Ragione R."/>
            <person name="Hildebrand F."/>
            <person name="Pallen M.J."/>
        </authorList>
    </citation>
    <scope>NUCLEOTIDE SEQUENCE</scope>
    <source>
        <strain evidence="10">ChiSxjej1B13-7958</strain>
    </source>
</reference>
<dbReference type="Gene3D" id="3.40.50.300">
    <property type="entry name" value="P-loop containing nucleotide triphosphate hydrolases"/>
    <property type="match status" value="1"/>
</dbReference>
<dbReference type="InterPro" id="IPR003439">
    <property type="entry name" value="ABC_transporter-like_ATP-bd"/>
</dbReference>
<name>A0A9D1DFU5_9FIRM</name>
<dbReference type="GO" id="GO:0015421">
    <property type="term" value="F:ABC-type oligopeptide transporter activity"/>
    <property type="evidence" value="ECO:0007669"/>
    <property type="project" value="TreeGrafter"/>
</dbReference>
<evidence type="ECO:0000256" key="3">
    <source>
        <dbReference type="ARBA" id="ARBA00022741"/>
    </source>
</evidence>
<dbReference type="InterPro" id="IPR039421">
    <property type="entry name" value="Type_1_exporter"/>
</dbReference>
<evidence type="ECO:0000313" key="10">
    <source>
        <dbReference type="EMBL" id="HIR48313.1"/>
    </source>
</evidence>
<accession>A0A9D1DFU5</accession>
<dbReference type="InterPro" id="IPR027417">
    <property type="entry name" value="P-loop_NTPase"/>
</dbReference>